<dbReference type="PANTHER" id="PTHR43273">
    <property type="entry name" value="ANAEROBIC SULFATASE-MATURATING ENZYME HOMOLOG ASLB-RELATED"/>
    <property type="match status" value="1"/>
</dbReference>
<dbReference type="Pfam" id="PF13186">
    <property type="entry name" value="SPASM"/>
    <property type="match status" value="1"/>
</dbReference>
<dbReference type="Gene3D" id="3.20.20.70">
    <property type="entry name" value="Aldolase class I"/>
    <property type="match status" value="1"/>
</dbReference>
<dbReference type="InterPro" id="IPR047207">
    <property type="entry name" value="SPASM_anSME"/>
</dbReference>
<dbReference type="GO" id="GO:0046872">
    <property type="term" value="F:metal ion binding"/>
    <property type="evidence" value="ECO:0007669"/>
    <property type="project" value="UniProtKB-KW"/>
</dbReference>
<dbReference type="InterPro" id="IPR034491">
    <property type="entry name" value="Anaerob_Ser_sulfatase-maturase"/>
</dbReference>
<evidence type="ECO:0000256" key="4">
    <source>
        <dbReference type="ARBA" id="ARBA00022723"/>
    </source>
</evidence>
<evidence type="ECO:0000259" key="8">
    <source>
        <dbReference type="PROSITE" id="PS51918"/>
    </source>
</evidence>
<dbReference type="SFLD" id="SFLDG01072">
    <property type="entry name" value="dehydrogenase_like"/>
    <property type="match status" value="1"/>
</dbReference>
<dbReference type="Proteomes" id="UP000469724">
    <property type="component" value="Unassembled WGS sequence"/>
</dbReference>
<dbReference type="SFLD" id="SFLDG01067">
    <property type="entry name" value="SPASM/twitch_domain_containing"/>
    <property type="match status" value="1"/>
</dbReference>
<dbReference type="InterPro" id="IPR013785">
    <property type="entry name" value="Aldolase_TIM"/>
</dbReference>
<evidence type="ECO:0000256" key="3">
    <source>
        <dbReference type="ARBA" id="ARBA00022691"/>
    </source>
</evidence>
<dbReference type="CDD" id="cd01335">
    <property type="entry name" value="Radical_SAM"/>
    <property type="match status" value="1"/>
</dbReference>
<evidence type="ECO:0000256" key="5">
    <source>
        <dbReference type="ARBA" id="ARBA00023004"/>
    </source>
</evidence>
<organism evidence="9 10">
    <name type="scientific">Desulfolutivibrio sulfodismutans</name>
    <dbReference type="NCBI Taxonomy" id="63561"/>
    <lineage>
        <taxon>Bacteria</taxon>
        <taxon>Pseudomonadati</taxon>
        <taxon>Thermodesulfobacteriota</taxon>
        <taxon>Desulfovibrionia</taxon>
        <taxon>Desulfovibrionales</taxon>
        <taxon>Desulfovibrionaceae</taxon>
        <taxon>Desulfolutivibrio</taxon>
    </lineage>
</organism>
<dbReference type="GO" id="GO:0051539">
    <property type="term" value="F:4 iron, 4 sulfur cluster binding"/>
    <property type="evidence" value="ECO:0007669"/>
    <property type="project" value="UniProtKB-KW"/>
</dbReference>
<dbReference type="SFLD" id="SFLDF00285">
    <property type="entry name" value="anaerobic_Ser-type_sulfatase-m"/>
    <property type="match status" value="1"/>
</dbReference>
<dbReference type="InterPro" id="IPR007197">
    <property type="entry name" value="rSAM"/>
</dbReference>
<evidence type="ECO:0000256" key="6">
    <source>
        <dbReference type="ARBA" id="ARBA00023014"/>
    </source>
</evidence>
<evidence type="ECO:0000256" key="2">
    <source>
        <dbReference type="ARBA" id="ARBA00022485"/>
    </source>
</evidence>
<sequence length="372" mass="40715">MAKPVGADCNMACSYCFYRHNRRPFPKTPPRMDRRVLERFIKRYLAAHPGPVVHFAWQGGEPLLAGLDFFELALSLERRHAPPGVMVTNAVQTNGTLIDRDFARFFARNDILVGVSLDGPADCHDAFRRLEGGPSHDRVMAGLFCLQEHGVAYNILCAVHAANQDRPGEVYRFLRETARADFIQFIPIVAAGPRGLCEESVDPAAFGAFLSHVWDLWLARDVGRAFVGHFDAALAARLDQPGGLCAMGGNCGRSLVVERDGSLYACDHFVDAEHRLGNLARQPLPELLDSPVLAEFAARRSATLPAGCRECPVQRACGGGCPKDRVLPDPAGGSPLHYLCAGYRAFLTHADPVLDTMAAAIRKRPDFTRLTA</sequence>
<dbReference type="EMBL" id="JAAGRQ010000012">
    <property type="protein sequence ID" value="NDY55974.1"/>
    <property type="molecule type" value="Genomic_DNA"/>
</dbReference>
<comment type="caution">
    <text evidence="9">The sequence shown here is derived from an EMBL/GenBank/DDBJ whole genome shotgun (WGS) entry which is preliminary data.</text>
</comment>
<gene>
    <name evidence="9" type="ORF">G3N56_04345</name>
</gene>
<dbReference type="PANTHER" id="PTHR43273:SF3">
    <property type="entry name" value="ANAEROBIC SULFATASE-MATURATING ENZYME HOMOLOG ASLB-RELATED"/>
    <property type="match status" value="1"/>
</dbReference>
<accession>A0A7K3NIE1</accession>
<dbReference type="PROSITE" id="PS51918">
    <property type="entry name" value="RADICAL_SAM"/>
    <property type="match status" value="1"/>
</dbReference>
<evidence type="ECO:0000313" key="10">
    <source>
        <dbReference type="Proteomes" id="UP000469724"/>
    </source>
</evidence>
<evidence type="ECO:0000256" key="7">
    <source>
        <dbReference type="ARBA" id="ARBA00023601"/>
    </source>
</evidence>
<dbReference type="SFLD" id="SFLDS00029">
    <property type="entry name" value="Radical_SAM"/>
    <property type="match status" value="1"/>
</dbReference>
<comment type="cofactor">
    <cofactor evidence="1">
        <name>[4Fe-4S] cluster</name>
        <dbReference type="ChEBI" id="CHEBI:49883"/>
    </cofactor>
</comment>
<dbReference type="InterPro" id="IPR058240">
    <property type="entry name" value="rSAM_sf"/>
</dbReference>
<dbReference type="InterPro" id="IPR023867">
    <property type="entry name" value="Sulphatase_maturase_rSAM"/>
</dbReference>
<dbReference type="NCBIfam" id="TIGR04085">
    <property type="entry name" value="rSAM_more_4Fe4S"/>
    <property type="match status" value="1"/>
</dbReference>
<keyword evidence="2" id="KW-0004">4Fe-4S</keyword>
<evidence type="ECO:0000256" key="1">
    <source>
        <dbReference type="ARBA" id="ARBA00001966"/>
    </source>
</evidence>
<dbReference type="SUPFAM" id="SSF102114">
    <property type="entry name" value="Radical SAM enzymes"/>
    <property type="match status" value="1"/>
</dbReference>
<keyword evidence="5" id="KW-0408">Iron</keyword>
<dbReference type="RefSeq" id="WP_163301028.1">
    <property type="nucleotide sequence ID" value="NZ_JAAGRQ010000012.1"/>
</dbReference>
<keyword evidence="6" id="KW-0411">Iron-sulfur</keyword>
<dbReference type="AlphaFoldDB" id="A0A7K3NIE1"/>
<dbReference type="GO" id="GO:0016491">
    <property type="term" value="F:oxidoreductase activity"/>
    <property type="evidence" value="ECO:0007669"/>
    <property type="project" value="InterPro"/>
</dbReference>
<keyword evidence="4" id="KW-0479">Metal-binding</keyword>
<keyword evidence="10" id="KW-1185">Reference proteome</keyword>
<proteinExistence type="inferred from homology"/>
<keyword evidence="3" id="KW-0949">S-adenosyl-L-methionine</keyword>
<comment type="similarity">
    <text evidence="7">Belongs to the radical SAM superfamily. Anaerobic sulfatase-maturating enzyme family.</text>
</comment>
<reference evidence="9 10" key="1">
    <citation type="submission" date="2020-02" db="EMBL/GenBank/DDBJ databases">
        <title>Comparative genomics of sulfur disproportionating microorganisms.</title>
        <authorList>
            <person name="Ward L.M."/>
            <person name="Bertran E."/>
            <person name="Johnston D.T."/>
        </authorList>
    </citation>
    <scope>NUCLEOTIDE SEQUENCE [LARGE SCALE GENOMIC DNA]</scope>
    <source>
        <strain evidence="9 10">DSM 3696</strain>
    </source>
</reference>
<feature type="domain" description="Radical SAM core" evidence="8">
    <location>
        <begin position="1"/>
        <end position="219"/>
    </location>
</feature>
<evidence type="ECO:0000313" key="9">
    <source>
        <dbReference type="EMBL" id="NDY55974.1"/>
    </source>
</evidence>
<dbReference type="InterPro" id="IPR023885">
    <property type="entry name" value="4Fe4S-binding_SPASM_dom"/>
</dbReference>
<dbReference type="Pfam" id="PF04055">
    <property type="entry name" value="Radical_SAM"/>
    <property type="match status" value="1"/>
</dbReference>
<dbReference type="CDD" id="cd21120">
    <property type="entry name" value="SPASM_anSME"/>
    <property type="match status" value="1"/>
</dbReference>
<name>A0A7K3NIE1_9BACT</name>
<dbReference type="SFLD" id="SFLDG01386">
    <property type="entry name" value="main_SPASM_domain-containing"/>
    <property type="match status" value="1"/>
</dbReference>
<protein>
    <submittedName>
        <fullName evidence="9">Anaerobic sulfatase maturase</fullName>
    </submittedName>
</protein>
<dbReference type="NCBIfam" id="TIGR03942">
    <property type="entry name" value="sulfatase_rSAM"/>
    <property type="match status" value="1"/>
</dbReference>